<dbReference type="InterPro" id="IPR040410">
    <property type="entry name" value="UPF0658_Golgi"/>
</dbReference>
<feature type="transmembrane region" description="Helical" evidence="2">
    <location>
        <begin position="77"/>
        <end position="97"/>
    </location>
</feature>
<evidence type="ECO:0000256" key="1">
    <source>
        <dbReference type="SAM" id="MobiDB-lite"/>
    </source>
</evidence>
<dbReference type="PANTHER" id="PTHR34391">
    <property type="entry name" value="UPF0658 GOLGI APPARATUS MEMBRANE PROTEIN C1952.10C-RELATED"/>
    <property type="match status" value="1"/>
</dbReference>
<dbReference type="EMBL" id="KV428138">
    <property type="protein sequence ID" value="KZT35474.1"/>
    <property type="molecule type" value="Genomic_DNA"/>
</dbReference>
<feature type="transmembrane region" description="Helical" evidence="2">
    <location>
        <begin position="209"/>
        <end position="229"/>
    </location>
</feature>
<dbReference type="OrthoDB" id="2448307at2759"/>
<dbReference type="Proteomes" id="UP000076798">
    <property type="component" value="Unassembled WGS sequence"/>
</dbReference>
<protein>
    <submittedName>
        <fullName evidence="3">Uncharacterized protein</fullName>
    </submittedName>
</protein>
<keyword evidence="2" id="KW-0472">Membrane</keyword>
<feature type="transmembrane region" description="Helical" evidence="2">
    <location>
        <begin position="129"/>
        <end position="152"/>
    </location>
</feature>
<feature type="transmembrane region" description="Helical" evidence="2">
    <location>
        <begin position="236"/>
        <end position="254"/>
    </location>
</feature>
<gene>
    <name evidence="3" type="ORF">SISSUDRAFT_1051350</name>
</gene>
<feature type="compositionally biased region" description="Polar residues" evidence="1">
    <location>
        <begin position="329"/>
        <end position="344"/>
    </location>
</feature>
<keyword evidence="4" id="KW-1185">Reference proteome</keyword>
<reference evidence="3 4" key="1">
    <citation type="journal article" date="2016" name="Mol. Biol. Evol.">
        <title>Comparative Genomics of Early-Diverging Mushroom-Forming Fungi Provides Insights into the Origins of Lignocellulose Decay Capabilities.</title>
        <authorList>
            <person name="Nagy L.G."/>
            <person name="Riley R."/>
            <person name="Tritt A."/>
            <person name="Adam C."/>
            <person name="Daum C."/>
            <person name="Floudas D."/>
            <person name="Sun H."/>
            <person name="Yadav J.S."/>
            <person name="Pangilinan J."/>
            <person name="Larsson K.H."/>
            <person name="Matsuura K."/>
            <person name="Barry K."/>
            <person name="Labutti K."/>
            <person name="Kuo R."/>
            <person name="Ohm R.A."/>
            <person name="Bhattacharya S.S."/>
            <person name="Shirouzu T."/>
            <person name="Yoshinaga Y."/>
            <person name="Martin F.M."/>
            <person name="Grigoriev I.V."/>
            <person name="Hibbett D.S."/>
        </authorList>
    </citation>
    <scope>NUCLEOTIDE SEQUENCE [LARGE SCALE GENOMIC DNA]</scope>
    <source>
        <strain evidence="3 4">HHB10207 ss-3</strain>
    </source>
</reference>
<evidence type="ECO:0000313" key="3">
    <source>
        <dbReference type="EMBL" id="KZT35474.1"/>
    </source>
</evidence>
<dbReference type="GO" id="GO:0005794">
    <property type="term" value="C:Golgi apparatus"/>
    <property type="evidence" value="ECO:0007669"/>
    <property type="project" value="TreeGrafter"/>
</dbReference>
<sequence>MAIEPFLSTSPQRGFTGIVVFQAIVVLAMIATVFGLIVENVDVGDQVSKTVPCYFAIFGLAELFELYLTLDALYFRNIIEMFGILAFHGGMLVYSAIQIHETKNAVLHSAQCGSHCESLPALWSKVEKLLIVVPAILGASLLGLCFVARALYDEFGWAIFHHLGANPAMKRMYRWYQIMIILVKMDWFFFTGLTLQLLVVVLNRDSAEFGVTIAAIPVVMILLVGSAIALKREIKWLMAFSLLLFCASQAYFIFKFVRYYSPSTEAQYVSTRATLSVFTIISFLLVFASFAVGLRCFADFDKGLRQSKTNEAPQTRPKLGHSAPGSPMYEQNQSYGLQRQISIE</sequence>
<evidence type="ECO:0000313" key="4">
    <source>
        <dbReference type="Proteomes" id="UP000076798"/>
    </source>
</evidence>
<dbReference type="PANTHER" id="PTHR34391:SF1">
    <property type="entry name" value="UPF0658 GOLGI APPARATUS MEMBRANE PROTEIN C1952.10C-RELATED"/>
    <property type="match status" value="1"/>
</dbReference>
<feature type="transmembrane region" description="Helical" evidence="2">
    <location>
        <begin position="173"/>
        <end position="197"/>
    </location>
</feature>
<accession>A0A166AMB0</accession>
<proteinExistence type="predicted"/>
<feature type="transmembrane region" description="Helical" evidence="2">
    <location>
        <begin position="15"/>
        <end position="37"/>
    </location>
</feature>
<keyword evidence="2" id="KW-1133">Transmembrane helix</keyword>
<keyword evidence="2" id="KW-0812">Transmembrane</keyword>
<evidence type="ECO:0000256" key="2">
    <source>
        <dbReference type="SAM" id="Phobius"/>
    </source>
</evidence>
<name>A0A166AMB0_9AGAM</name>
<dbReference type="AlphaFoldDB" id="A0A166AMB0"/>
<organism evidence="3 4">
    <name type="scientific">Sistotremastrum suecicum HHB10207 ss-3</name>
    <dbReference type="NCBI Taxonomy" id="1314776"/>
    <lineage>
        <taxon>Eukaryota</taxon>
        <taxon>Fungi</taxon>
        <taxon>Dikarya</taxon>
        <taxon>Basidiomycota</taxon>
        <taxon>Agaricomycotina</taxon>
        <taxon>Agaricomycetes</taxon>
        <taxon>Sistotremastrales</taxon>
        <taxon>Sistotremastraceae</taxon>
        <taxon>Sistotremastrum</taxon>
    </lineage>
</organism>
<feature type="region of interest" description="Disordered" evidence="1">
    <location>
        <begin position="308"/>
        <end position="344"/>
    </location>
</feature>
<feature type="transmembrane region" description="Helical" evidence="2">
    <location>
        <begin position="274"/>
        <end position="298"/>
    </location>
</feature>